<keyword evidence="2" id="KW-1185">Reference proteome</keyword>
<proteinExistence type="predicted"/>
<organism evidence="1 2">
    <name type="scientific">Podospora didyma</name>
    <dbReference type="NCBI Taxonomy" id="330526"/>
    <lineage>
        <taxon>Eukaryota</taxon>
        <taxon>Fungi</taxon>
        <taxon>Dikarya</taxon>
        <taxon>Ascomycota</taxon>
        <taxon>Pezizomycotina</taxon>
        <taxon>Sordariomycetes</taxon>
        <taxon>Sordariomycetidae</taxon>
        <taxon>Sordariales</taxon>
        <taxon>Podosporaceae</taxon>
        <taxon>Podospora</taxon>
    </lineage>
</organism>
<dbReference type="AlphaFoldDB" id="A0AAE0P4E8"/>
<protein>
    <submittedName>
        <fullName evidence="1">Uncharacterized protein</fullName>
    </submittedName>
</protein>
<sequence>MPGLHESPPGPCPGWVLLTGSEVHVSRDREWFVDYTPFQTFAHDASGNKLEAIGIGVVEYPTNCHSILWLGRPLRVADFGSAMSFTFPAPFATLLPALAPTTTMPYTPRSGLTGSRATVR</sequence>
<gene>
    <name evidence="1" type="ORF">B0H63DRAFT_1799</name>
</gene>
<name>A0AAE0P4E8_9PEZI</name>
<dbReference type="Proteomes" id="UP001285441">
    <property type="component" value="Unassembled WGS sequence"/>
</dbReference>
<dbReference type="PANTHER" id="PTHR40628">
    <property type="entry name" value="CHROMO DOMAIN-CONTAINING PROTEIN"/>
    <property type="match status" value="1"/>
</dbReference>
<reference evidence="1" key="1">
    <citation type="journal article" date="2023" name="Mol. Phylogenet. Evol.">
        <title>Genome-scale phylogeny and comparative genomics of the fungal order Sordariales.</title>
        <authorList>
            <person name="Hensen N."/>
            <person name="Bonometti L."/>
            <person name="Westerberg I."/>
            <person name="Brannstrom I.O."/>
            <person name="Guillou S."/>
            <person name="Cros-Aarteil S."/>
            <person name="Calhoun S."/>
            <person name="Haridas S."/>
            <person name="Kuo A."/>
            <person name="Mondo S."/>
            <person name="Pangilinan J."/>
            <person name="Riley R."/>
            <person name="LaButti K."/>
            <person name="Andreopoulos B."/>
            <person name="Lipzen A."/>
            <person name="Chen C."/>
            <person name="Yan M."/>
            <person name="Daum C."/>
            <person name="Ng V."/>
            <person name="Clum A."/>
            <person name="Steindorff A."/>
            <person name="Ohm R.A."/>
            <person name="Martin F."/>
            <person name="Silar P."/>
            <person name="Natvig D.O."/>
            <person name="Lalanne C."/>
            <person name="Gautier V."/>
            <person name="Ament-Velasquez S.L."/>
            <person name="Kruys A."/>
            <person name="Hutchinson M.I."/>
            <person name="Powell A.J."/>
            <person name="Barry K."/>
            <person name="Miller A.N."/>
            <person name="Grigoriev I.V."/>
            <person name="Debuchy R."/>
            <person name="Gladieux P."/>
            <person name="Hiltunen Thoren M."/>
            <person name="Johannesson H."/>
        </authorList>
    </citation>
    <scope>NUCLEOTIDE SEQUENCE</scope>
    <source>
        <strain evidence="1">CBS 232.78</strain>
    </source>
</reference>
<dbReference type="EMBL" id="JAULSW010000001">
    <property type="protein sequence ID" value="KAK3392790.1"/>
    <property type="molecule type" value="Genomic_DNA"/>
</dbReference>
<reference evidence="1" key="2">
    <citation type="submission" date="2023-06" db="EMBL/GenBank/DDBJ databases">
        <authorList>
            <consortium name="Lawrence Berkeley National Laboratory"/>
            <person name="Haridas S."/>
            <person name="Hensen N."/>
            <person name="Bonometti L."/>
            <person name="Westerberg I."/>
            <person name="Brannstrom I.O."/>
            <person name="Guillou S."/>
            <person name="Cros-Aarteil S."/>
            <person name="Calhoun S."/>
            <person name="Kuo A."/>
            <person name="Mondo S."/>
            <person name="Pangilinan J."/>
            <person name="Riley R."/>
            <person name="LaButti K."/>
            <person name="Andreopoulos B."/>
            <person name="Lipzen A."/>
            <person name="Chen C."/>
            <person name="Yanf M."/>
            <person name="Daum C."/>
            <person name="Ng V."/>
            <person name="Clum A."/>
            <person name="Steindorff A."/>
            <person name="Ohm R."/>
            <person name="Martin F."/>
            <person name="Silar P."/>
            <person name="Natvig D."/>
            <person name="Lalanne C."/>
            <person name="Gautier V."/>
            <person name="Ament-velasquez S.L."/>
            <person name="Kruys A."/>
            <person name="Hutchinson M.I."/>
            <person name="Powell A.J."/>
            <person name="Barry K."/>
            <person name="Miller A.N."/>
            <person name="Grigoriev I.V."/>
            <person name="Debuchy R."/>
            <person name="Gladieux P."/>
            <person name="Thoren M.H."/>
            <person name="Johannesson H."/>
        </authorList>
    </citation>
    <scope>NUCLEOTIDE SEQUENCE</scope>
    <source>
        <strain evidence="1">CBS 232.78</strain>
    </source>
</reference>
<comment type="caution">
    <text evidence="1">The sequence shown here is derived from an EMBL/GenBank/DDBJ whole genome shotgun (WGS) entry which is preliminary data.</text>
</comment>
<evidence type="ECO:0000313" key="2">
    <source>
        <dbReference type="Proteomes" id="UP001285441"/>
    </source>
</evidence>
<dbReference type="PANTHER" id="PTHR40628:SF1">
    <property type="entry name" value="CHROMO DOMAIN-CONTAINING PROTEIN"/>
    <property type="match status" value="1"/>
</dbReference>
<accession>A0AAE0P4E8</accession>
<evidence type="ECO:0000313" key="1">
    <source>
        <dbReference type="EMBL" id="KAK3392790.1"/>
    </source>
</evidence>